<reference evidence="2" key="1">
    <citation type="submission" date="2024-04" db="EMBL/GenBank/DDBJ databases">
        <authorList>
            <consortium name="Molecular Ecology Group"/>
        </authorList>
    </citation>
    <scope>NUCLEOTIDE SEQUENCE</scope>
</reference>
<feature type="region of interest" description="Disordered" evidence="1">
    <location>
        <begin position="1"/>
        <end position="22"/>
    </location>
</feature>
<evidence type="ECO:0000313" key="3">
    <source>
        <dbReference type="Proteomes" id="UP001497644"/>
    </source>
</evidence>
<sequence length="74" mass="8700">MPEIVRTANRSGPRTKTPPMTEAPDCLKWSLLTVRNSTHAYIENTIIGQISLEFKEEFNQELYKEPLMHPWERK</sequence>
<dbReference type="Proteomes" id="UP001497644">
    <property type="component" value="Chromosome 4"/>
</dbReference>
<dbReference type="AlphaFoldDB" id="A0AAV2NTM8"/>
<evidence type="ECO:0000313" key="2">
    <source>
        <dbReference type="EMBL" id="CAL1683223.1"/>
    </source>
</evidence>
<protein>
    <submittedName>
        <fullName evidence="2">Uncharacterized protein</fullName>
    </submittedName>
</protein>
<name>A0AAV2NTM8_9HYME</name>
<proteinExistence type="predicted"/>
<accession>A0AAV2NTM8</accession>
<keyword evidence="3" id="KW-1185">Reference proteome</keyword>
<evidence type="ECO:0000256" key="1">
    <source>
        <dbReference type="SAM" id="MobiDB-lite"/>
    </source>
</evidence>
<gene>
    <name evidence="2" type="ORF">LPLAT_LOCUS8994</name>
</gene>
<dbReference type="EMBL" id="OZ034827">
    <property type="protein sequence ID" value="CAL1683223.1"/>
    <property type="molecule type" value="Genomic_DNA"/>
</dbReference>
<organism evidence="2 3">
    <name type="scientific">Lasius platythorax</name>
    <dbReference type="NCBI Taxonomy" id="488582"/>
    <lineage>
        <taxon>Eukaryota</taxon>
        <taxon>Metazoa</taxon>
        <taxon>Ecdysozoa</taxon>
        <taxon>Arthropoda</taxon>
        <taxon>Hexapoda</taxon>
        <taxon>Insecta</taxon>
        <taxon>Pterygota</taxon>
        <taxon>Neoptera</taxon>
        <taxon>Endopterygota</taxon>
        <taxon>Hymenoptera</taxon>
        <taxon>Apocrita</taxon>
        <taxon>Aculeata</taxon>
        <taxon>Formicoidea</taxon>
        <taxon>Formicidae</taxon>
        <taxon>Formicinae</taxon>
        <taxon>Lasius</taxon>
        <taxon>Lasius</taxon>
    </lineage>
</organism>